<reference evidence="1 2" key="1">
    <citation type="submission" date="2021-06" db="EMBL/GenBank/DDBJ databases">
        <title>Caerostris darwini draft genome.</title>
        <authorList>
            <person name="Kono N."/>
            <person name="Arakawa K."/>
        </authorList>
    </citation>
    <scope>NUCLEOTIDE SEQUENCE [LARGE SCALE GENOMIC DNA]</scope>
</reference>
<dbReference type="Proteomes" id="UP001054837">
    <property type="component" value="Unassembled WGS sequence"/>
</dbReference>
<accession>A0AAV4WBZ3</accession>
<sequence>MATERVYRFLVNSLLRTLNFPKIWEQNNSCVFTKMSEPFKNALRGKRGSALFAFTQRQGIFKALQRNRIPNRCQIHPPKITEKRGEFNRWRRCSRSEYL</sequence>
<keyword evidence="2" id="KW-1185">Reference proteome</keyword>
<dbReference type="EMBL" id="BPLQ01014390">
    <property type="protein sequence ID" value="GIY79394.1"/>
    <property type="molecule type" value="Genomic_DNA"/>
</dbReference>
<name>A0AAV4WBZ3_9ARAC</name>
<comment type="caution">
    <text evidence="1">The sequence shown here is derived from an EMBL/GenBank/DDBJ whole genome shotgun (WGS) entry which is preliminary data.</text>
</comment>
<protein>
    <submittedName>
        <fullName evidence="1">Uncharacterized protein</fullName>
    </submittedName>
</protein>
<organism evidence="1 2">
    <name type="scientific">Caerostris darwini</name>
    <dbReference type="NCBI Taxonomy" id="1538125"/>
    <lineage>
        <taxon>Eukaryota</taxon>
        <taxon>Metazoa</taxon>
        <taxon>Ecdysozoa</taxon>
        <taxon>Arthropoda</taxon>
        <taxon>Chelicerata</taxon>
        <taxon>Arachnida</taxon>
        <taxon>Araneae</taxon>
        <taxon>Araneomorphae</taxon>
        <taxon>Entelegynae</taxon>
        <taxon>Araneoidea</taxon>
        <taxon>Araneidae</taxon>
        <taxon>Caerostris</taxon>
    </lineage>
</organism>
<dbReference type="AlphaFoldDB" id="A0AAV4WBZ3"/>
<gene>
    <name evidence="1" type="ORF">CDAR_191041</name>
</gene>
<proteinExistence type="predicted"/>
<evidence type="ECO:0000313" key="1">
    <source>
        <dbReference type="EMBL" id="GIY79394.1"/>
    </source>
</evidence>
<evidence type="ECO:0000313" key="2">
    <source>
        <dbReference type="Proteomes" id="UP001054837"/>
    </source>
</evidence>